<evidence type="ECO:0000256" key="15">
    <source>
        <dbReference type="ARBA" id="ARBA00024801"/>
    </source>
</evidence>
<dbReference type="Gene3D" id="4.10.240.10">
    <property type="entry name" value="Zn(2)-C6 fungal-type DNA-binding domain"/>
    <property type="match status" value="1"/>
</dbReference>
<evidence type="ECO:0000256" key="16">
    <source>
        <dbReference type="SAM" id="MobiDB-lite"/>
    </source>
</evidence>
<evidence type="ECO:0000256" key="14">
    <source>
        <dbReference type="ARBA" id="ARBA00023242"/>
    </source>
</evidence>
<keyword evidence="13" id="KW-0325">Glycoprotein</keyword>
<feature type="transmembrane region" description="Helical" evidence="17">
    <location>
        <begin position="687"/>
        <end position="707"/>
    </location>
</feature>
<dbReference type="Gene3D" id="1.20.1250.20">
    <property type="entry name" value="MFS general substrate transporter like domains"/>
    <property type="match status" value="1"/>
</dbReference>
<dbReference type="InterPro" id="IPR021858">
    <property type="entry name" value="Fun_TF"/>
</dbReference>
<feature type="region of interest" description="Disordered" evidence="16">
    <location>
        <begin position="60"/>
        <end position="84"/>
    </location>
</feature>
<keyword evidence="7 17" id="KW-1133">Transmembrane helix</keyword>
<feature type="transmembrane region" description="Helical" evidence="17">
    <location>
        <begin position="562"/>
        <end position="582"/>
    </location>
</feature>
<keyword evidence="21" id="KW-1185">Reference proteome</keyword>
<dbReference type="InterPro" id="IPR036259">
    <property type="entry name" value="MFS_trans_sf"/>
</dbReference>
<dbReference type="GO" id="GO:0009893">
    <property type="term" value="P:positive regulation of metabolic process"/>
    <property type="evidence" value="ECO:0007669"/>
    <property type="project" value="UniProtKB-ARBA"/>
</dbReference>
<feature type="transmembrane region" description="Helical" evidence="17">
    <location>
        <begin position="531"/>
        <end position="550"/>
    </location>
</feature>
<dbReference type="GO" id="GO:0008270">
    <property type="term" value="F:zinc ion binding"/>
    <property type="evidence" value="ECO:0007669"/>
    <property type="project" value="InterPro"/>
</dbReference>
<dbReference type="GO" id="GO:0032974">
    <property type="term" value="P:amino acid transmembrane export from vacuole"/>
    <property type="evidence" value="ECO:0007669"/>
    <property type="project" value="InterPro"/>
</dbReference>
<evidence type="ECO:0000256" key="5">
    <source>
        <dbReference type="ARBA" id="ARBA00022692"/>
    </source>
</evidence>
<comment type="caution">
    <text evidence="20">The sequence shown here is derived from an EMBL/GenBank/DDBJ whole genome shotgun (WGS) entry which is preliminary data.</text>
</comment>
<comment type="similarity">
    <text evidence="2">Belongs to the ATG22 family.</text>
</comment>
<evidence type="ECO:0000259" key="18">
    <source>
        <dbReference type="PROSITE" id="PS50048"/>
    </source>
</evidence>
<dbReference type="Pfam" id="PF11700">
    <property type="entry name" value="ATG22"/>
    <property type="match status" value="1"/>
</dbReference>
<dbReference type="SUPFAM" id="SSF57701">
    <property type="entry name" value="Zn2/Cys6 DNA-binding domain"/>
    <property type="match status" value="1"/>
</dbReference>
<dbReference type="PROSITE" id="PS00463">
    <property type="entry name" value="ZN2_CY6_FUNGAL_1"/>
    <property type="match status" value="1"/>
</dbReference>
<sequence>MPTLNAPRARTSKSCENCRAVKRRCDKQVPQCGQCIRARETCLGYRDEWDLVFRDQTSHTIKRSRNKSERNGASTAGIPLTPPTRGLDPSFDEIGVNYFLQEFTAGGRCPSRGYLNYIPTAYSADVGNPTLVASMAAVGLVALATHQPELVRHARTKYSEAINRVNNALASPVESVKDSTLMSVISLGVFEHVSNFESWVRHVKGAAALVVARGKSQFARRPAILMFNQVRADMSAACIQSIQPFPDDMRELQEEATKYTDPSDAFWLLGILATQCATLFAGVAAKNNGLPLPRDISWVHFLERSIALQDDFQYVFDLLARQEPYTIIQESCRSGEFISYNGQYHLYKTSWAIRLWNNSRMVEIIVCEIICWLVKKILAENPAYPAEFRLKLKSRLQLIIFPSHSPLSHIFMTVAPPSPNSPAEELQQRHPRYSGEDTTPTSKREIWGWYAYGIAAEVFAVCGVGSFLPLTLEQLARERGTFKSSHLPCVGPGSPSTSVNGTAPAMLRRDGAENDQCVVGLLGLNINTASFAMYTFSLAVLVQALTLISFSALADYENNRKTLLLAFGFIGSATSMLFVFIAPPVFVLGALLVVIGVTCLGSSFVVLNSFLPVLVANDPSIENASKPAEELHPMSPNGEYIHPRDSFSASDAESGPHPAAEAGSGTSSGPTSPELQLSTRISSKGVGLGYCAAVLVQILSISLLFTLSKTSISKVSGTLPLRFVLLLVGIWWFSFTMVTRKWLRARPGPPLNTANTGGQVKRWRVWLRLVGFAWKSLWKTVKIAVQLREVLVFLAAWFLLSDAMATVSGTAILFARTELKMSTTLVGLLSITATLSGMAGAFLWPVVSRRFGLKSNHTIMLCIALFEVIPLYGMLAYIPLFKKWGVIGLQQPWEIFPLAIVHGVVSGGLSSYCRSFFGLLIPPGSEAAFYALYAATDKGSSVIGPAIVGMLIDATGQVRSGFFFIAPLILMPIPLVWMVNAEKGRREGVAMAQRLEKGHETEMSEQTEEAEGLLARGI</sequence>
<keyword evidence="6" id="KW-0029">Amino-acid transport</keyword>
<dbReference type="PANTHER" id="PTHR23519">
    <property type="entry name" value="AUTOPHAGY-RELATED PROTEIN 22"/>
    <property type="match status" value="1"/>
</dbReference>
<evidence type="ECO:0000256" key="11">
    <source>
        <dbReference type="ARBA" id="ARBA00023136"/>
    </source>
</evidence>
<feature type="region of interest" description="Disordered" evidence="16">
    <location>
        <begin position="646"/>
        <end position="675"/>
    </location>
</feature>
<dbReference type="Proteomes" id="UP000231358">
    <property type="component" value="Unassembled WGS sequence"/>
</dbReference>
<evidence type="ECO:0000256" key="12">
    <source>
        <dbReference type="ARBA" id="ARBA00023163"/>
    </source>
</evidence>
<feature type="transmembrane region" description="Helical" evidence="17">
    <location>
        <begin position="719"/>
        <end position="738"/>
    </location>
</feature>
<feature type="transmembrane region" description="Helical" evidence="17">
    <location>
        <begin position="958"/>
        <end position="979"/>
    </location>
</feature>
<dbReference type="GO" id="GO:0006914">
    <property type="term" value="P:autophagy"/>
    <property type="evidence" value="ECO:0007669"/>
    <property type="project" value="UniProtKB-KW"/>
</dbReference>
<dbReference type="GO" id="GO:0003677">
    <property type="term" value="F:DNA binding"/>
    <property type="evidence" value="ECO:0007669"/>
    <property type="project" value="UniProtKB-KW"/>
</dbReference>
<name>A0A2G7G0C9_9EURO</name>
<keyword evidence="4" id="KW-0926">Vacuole</keyword>
<dbReference type="Pfam" id="PF00172">
    <property type="entry name" value="Zn_clus"/>
    <property type="match status" value="1"/>
</dbReference>
<keyword evidence="5 17" id="KW-0812">Transmembrane</keyword>
<dbReference type="AlphaFoldDB" id="A0A2G7G0C9"/>
<comment type="subcellular location">
    <subcellularLocation>
        <location evidence="1">Vacuole membrane</location>
        <topology evidence="1">Multi-pass membrane protein</topology>
    </subcellularLocation>
</comment>
<dbReference type="Pfam" id="PF11951">
    <property type="entry name" value="Fungal_trans_2"/>
    <property type="match status" value="1"/>
</dbReference>
<comment type="function">
    <text evidence="15">Vacuolar effluxer which mediate the efflux of amino acids resulting from autophagic degradation. The release of autophagic amino acids allows the maintenance of protein synthesis and viability during nitrogen starvation.</text>
</comment>
<feature type="transmembrane region" description="Helical" evidence="17">
    <location>
        <begin position="826"/>
        <end position="847"/>
    </location>
</feature>
<feature type="domain" description="Zn(2)-C6 fungal-type" evidence="18">
    <location>
        <begin position="14"/>
        <end position="42"/>
    </location>
</feature>
<feature type="transmembrane region" description="Helical" evidence="17">
    <location>
        <begin position="859"/>
        <end position="880"/>
    </location>
</feature>
<dbReference type="CDD" id="cd00067">
    <property type="entry name" value="GAL4"/>
    <property type="match status" value="1"/>
</dbReference>
<dbReference type="InterPro" id="IPR044738">
    <property type="entry name" value="Atg22"/>
</dbReference>
<evidence type="ECO:0000256" key="3">
    <source>
        <dbReference type="ARBA" id="ARBA00022448"/>
    </source>
</evidence>
<evidence type="ECO:0000313" key="21">
    <source>
        <dbReference type="Proteomes" id="UP000231358"/>
    </source>
</evidence>
<dbReference type="GO" id="GO:0022857">
    <property type="term" value="F:transmembrane transporter activity"/>
    <property type="evidence" value="ECO:0007669"/>
    <property type="project" value="InterPro"/>
</dbReference>
<evidence type="ECO:0000256" key="10">
    <source>
        <dbReference type="ARBA" id="ARBA00023125"/>
    </source>
</evidence>
<keyword evidence="9" id="KW-0805">Transcription regulation</keyword>
<proteinExistence type="inferred from homology"/>
<dbReference type="InterPro" id="IPR050495">
    <property type="entry name" value="ATG22/LtaA_families"/>
</dbReference>
<feature type="transmembrane region" description="Helical" evidence="17">
    <location>
        <begin position="929"/>
        <end position="952"/>
    </location>
</feature>
<evidence type="ECO:0000256" key="9">
    <source>
        <dbReference type="ARBA" id="ARBA00023015"/>
    </source>
</evidence>
<dbReference type="PROSITE" id="PS50048">
    <property type="entry name" value="ZN2_CY6_FUNGAL_2"/>
    <property type="match status" value="1"/>
</dbReference>
<dbReference type="PROSITE" id="PS50850">
    <property type="entry name" value="MFS"/>
    <property type="match status" value="1"/>
</dbReference>
<dbReference type="SUPFAM" id="SSF103473">
    <property type="entry name" value="MFS general substrate transporter"/>
    <property type="match status" value="2"/>
</dbReference>
<gene>
    <name evidence="20" type="ORF">AARAC_004557</name>
</gene>
<reference evidence="20 21" key="1">
    <citation type="submission" date="2017-05" db="EMBL/GenBank/DDBJ databases">
        <title>Genome sequence for an aflatoxigenic pathogen of Argentinian peanut, Aspergillus arachidicola.</title>
        <authorList>
            <person name="Moore G."/>
            <person name="Beltz S.B."/>
            <person name="Mack B.M."/>
        </authorList>
    </citation>
    <scope>NUCLEOTIDE SEQUENCE [LARGE SCALE GENOMIC DNA]</scope>
    <source>
        <strain evidence="20 21">CBS 117610</strain>
    </source>
</reference>
<keyword evidence="14" id="KW-0539">Nucleus</keyword>
<keyword evidence="8" id="KW-0072">Autophagy</keyword>
<evidence type="ECO:0000313" key="20">
    <source>
        <dbReference type="EMBL" id="PIG86309.1"/>
    </source>
</evidence>
<evidence type="ECO:0000256" key="2">
    <source>
        <dbReference type="ARBA" id="ARBA00006978"/>
    </source>
</evidence>
<feature type="compositionally biased region" description="Low complexity" evidence="16">
    <location>
        <begin position="658"/>
        <end position="674"/>
    </location>
</feature>
<feature type="transmembrane region" description="Helical" evidence="17">
    <location>
        <begin position="588"/>
        <end position="616"/>
    </location>
</feature>
<feature type="transmembrane region" description="Helical" evidence="17">
    <location>
        <begin position="895"/>
        <end position="917"/>
    </location>
</feature>
<dbReference type="STRING" id="656916.A0A2G7G0C9"/>
<dbReference type="InterPro" id="IPR024671">
    <property type="entry name" value="Atg22-like"/>
</dbReference>
<keyword evidence="11 17" id="KW-0472">Membrane</keyword>
<dbReference type="GO" id="GO:0000981">
    <property type="term" value="F:DNA-binding transcription factor activity, RNA polymerase II-specific"/>
    <property type="evidence" value="ECO:0007669"/>
    <property type="project" value="InterPro"/>
</dbReference>
<evidence type="ECO:0000256" key="4">
    <source>
        <dbReference type="ARBA" id="ARBA00022554"/>
    </source>
</evidence>
<evidence type="ECO:0000256" key="8">
    <source>
        <dbReference type="ARBA" id="ARBA00023006"/>
    </source>
</evidence>
<keyword evidence="12" id="KW-0804">Transcription</keyword>
<feature type="region of interest" description="Disordered" evidence="16">
    <location>
        <begin position="997"/>
        <end position="1018"/>
    </location>
</feature>
<evidence type="ECO:0000256" key="1">
    <source>
        <dbReference type="ARBA" id="ARBA00004128"/>
    </source>
</evidence>
<keyword evidence="3" id="KW-0813">Transport</keyword>
<dbReference type="InterPro" id="IPR036864">
    <property type="entry name" value="Zn2-C6_fun-type_DNA-bd_sf"/>
</dbReference>
<evidence type="ECO:0000256" key="6">
    <source>
        <dbReference type="ARBA" id="ARBA00022970"/>
    </source>
</evidence>
<feature type="domain" description="Major facilitator superfamily (MFS) profile" evidence="19">
    <location>
        <begin position="789"/>
        <end position="1018"/>
    </location>
</feature>
<evidence type="ECO:0000256" key="7">
    <source>
        <dbReference type="ARBA" id="ARBA00022989"/>
    </source>
</evidence>
<dbReference type="EMBL" id="NEXV01000263">
    <property type="protein sequence ID" value="PIG86309.1"/>
    <property type="molecule type" value="Genomic_DNA"/>
</dbReference>
<organism evidence="20 21">
    <name type="scientific">Aspergillus arachidicola</name>
    <dbReference type="NCBI Taxonomy" id="656916"/>
    <lineage>
        <taxon>Eukaryota</taxon>
        <taxon>Fungi</taxon>
        <taxon>Dikarya</taxon>
        <taxon>Ascomycota</taxon>
        <taxon>Pezizomycotina</taxon>
        <taxon>Eurotiomycetes</taxon>
        <taxon>Eurotiomycetidae</taxon>
        <taxon>Eurotiales</taxon>
        <taxon>Aspergillaceae</taxon>
        <taxon>Aspergillus</taxon>
        <taxon>Aspergillus subgen. Circumdati</taxon>
    </lineage>
</organism>
<evidence type="ECO:0000256" key="13">
    <source>
        <dbReference type="ARBA" id="ARBA00023180"/>
    </source>
</evidence>
<dbReference type="SMART" id="SM00066">
    <property type="entry name" value="GAL4"/>
    <property type="match status" value="1"/>
</dbReference>
<dbReference type="GO" id="GO:0005774">
    <property type="term" value="C:vacuolar membrane"/>
    <property type="evidence" value="ECO:0007669"/>
    <property type="project" value="UniProtKB-SubCell"/>
</dbReference>
<feature type="region of interest" description="Disordered" evidence="16">
    <location>
        <begin position="418"/>
        <end position="439"/>
    </location>
</feature>
<feature type="transmembrane region" description="Helical" evidence="17">
    <location>
        <begin position="790"/>
        <end position="814"/>
    </location>
</feature>
<protein>
    <submittedName>
        <fullName evidence="20">MFS transporter family protein</fullName>
    </submittedName>
</protein>
<dbReference type="InterPro" id="IPR001138">
    <property type="entry name" value="Zn2Cys6_DnaBD"/>
</dbReference>
<accession>A0A2G7G0C9</accession>
<dbReference type="InterPro" id="IPR020846">
    <property type="entry name" value="MFS_dom"/>
</dbReference>
<keyword evidence="10" id="KW-0238">DNA-binding</keyword>
<evidence type="ECO:0000256" key="17">
    <source>
        <dbReference type="SAM" id="Phobius"/>
    </source>
</evidence>
<dbReference type="PANTHER" id="PTHR23519:SF3">
    <property type="entry name" value="AUTOPHAGY-RELATED PROTEIN 22-2"/>
    <property type="match status" value="1"/>
</dbReference>
<dbReference type="CDD" id="cd17483">
    <property type="entry name" value="MFS_Atg22_like"/>
    <property type="match status" value="1"/>
</dbReference>
<evidence type="ECO:0000259" key="19">
    <source>
        <dbReference type="PROSITE" id="PS50850"/>
    </source>
</evidence>